<feature type="region of interest" description="Disordered" evidence="1">
    <location>
        <begin position="69"/>
        <end position="120"/>
    </location>
</feature>
<accession>A0A9Q2S924</accession>
<evidence type="ECO:0000313" key="3">
    <source>
        <dbReference type="Proteomes" id="UP000808906"/>
    </source>
</evidence>
<gene>
    <name evidence="2" type="ORF">GS441_21985</name>
</gene>
<evidence type="ECO:0000256" key="1">
    <source>
        <dbReference type="SAM" id="MobiDB-lite"/>
    </source>
</evidence>
<dbReference type="Proteomes" id="UP000808906">
    <property type="component" value="Unassembled WGS sequence"/>
</dbReference>
<comment type="caution">
    <text evidence="2">The sequence shown here is derived from an EMBL/GenBank/DDBJ whole genome shotgun (WGS) entry which is preliminary data.</text>
</comment>
<reference evidence="2" key="1">
    <citation type="submission" date="2019-11" db="EMBL/GenBank/DDBJ databases">
        <title>Spread of Macrolides and rifampicin resistant Rhodococcus equi in clinical isolates in the USA.</title>
        <authorList>
            <person name="Alvarez-Narvaez S."/>
            <person name="Huber L."/>
            <person name="Cohen N.D."/>
            <person name="Slovis N."/>
            <person name="Greiter M."/>
            <person name="Giguere S."/>
            <person name="Hart K."/>
        </authorList>
    </citation>
    <scope>NUCLEOTIDE SEQUENCE</scope>
    <source>
        <strain evidence="2">Lh_17</strain>
    </source>
</reference>
<dbReference type="EMBL" id="WUXR01000017">
    <property type="protein sequence ID" value="MBM4567990.1"/>
    <property type="molecule type" value="Genomic_DNA"/>
</dbReference>
<organism evidence="2 3">
    <name type="scientific">Rhodococcus hoagii</name>
    <name type="common">Corynebacterium equii</name>
    <dbReference type="NCBI Taxonomy" id="43767"/>
    <lineage>
        <taxon>Bacteria</taxon>
        <taxon>Bacillati</taxon>
        <taxon>Actinomycetota</taxon>
        <taxon>Actinomycetes</taxon>
        <taxon>Mycobacteriales</taxon>
        <taxon>Nocardiaceae</taxon>
        <taxon>Prescottella</taxon>
    </lineage>
</organism>
<evidence type="ECO:0000313" key="2">
    <source>
        <dbReference type="EMBL" id="MBM4567990.1"/>
    </source>
</evidence>
<protein>
    <submittedName>
        <fullName evidence="2">Uncharacterized protein</fullName>
    </submittedName>
</protein>
<proteinExistence type="predicted"/>
<feature type="compositionally biased region" description="Basic and acidic residues" evidence="1">
    <location>
        <begin position="85"/>
        <end position="120"/>
    </location>
</feature>
<name>A0A9Q2S924_RHOHA</name>
<feature type="compositionally biased region" description="Basic residues" evidence="1">
    <location>
        <begin position="75"/>
        <end position="84"/>
    </location>
</feature>
<dbReference type="AlphaFoldDB" id="A0A9Q2S924"/>
<sequence length="120" mass="14069">MEADLNRFHQTDLRDLWRPGGGESQLTLRRLFVLIRYLPADSALAIDESDGRVPWTITDHLLADLWEQKANAGRGRGKPRIRHPWRLEQKKRQSARRSEAKRNKFERAKARRARELGTTE</sequence>